<evidence type="ECO:0000256" key="5">
    <source>
        <dbReference type="ARBA" id="ARBA00022898"/>
    </source>
</evidence>
<dbReference type="Gene3D" id="3.40.640.10">
    <property type="entry name" value="Type I PLP-dependent aspartate aminotransferase-like (Major domain)"/>
    <property type="match status" value="1"/>
</dbReference>
<evidence type="ECO:0000256" key="7">
    <source>
        <dbReference type="ARBA" id="ARBA00029440"/>
    </source>
</evidence>
<dbReference type="Gene3D" id="3.90.1150.10">
    <property type="entry name" value="Aspartate Aminotransferase, domain 1"/>
    <property type="match status" value="1"/>
</dbReference>
<evidence type="ECO:0000313" key="11">
    <source>
        <dbReference type="Proteomes" id="UP000007812"/>
    </source>
</evidence>
<dbReference type="InterPro" id="IPR005861">
    <property type="entry name" value="HisP_aminotrans"/>
</dbReference>
<comment type="similarity">
    <text evidence="8">Belongs to the class-II pyridoxal-phosphate-dependent aminotransferase family.</text>
</comment>
<dbReference type="GO" id="GO:0030170">
    <property type="term" value="F:pyridoxal phosphate binding"/>
    <property type="evidence" value="ECO:0007669"/>
    <property type="project" value="InterPro"/>
</dbReference>
<dbReference type="PROSITE" id="PS00599">
    <property type="entry name" value="AA_TRANSFER_CLASS_2"/>
    <property type="match status" value="1"/>
</dbReference>
<dbReference type="InterPro" id="IPR015421">
    <property type="entry name" value="PyrdxlP-dep_Trfase_major"/>
</dbReference>
<dbReference type="Proteomes" id="UP000007812">
    <property type="component" value="Chromosome"/>
</dbReference>
<comment type="cofactor">
    <cofactor evidence="1 8">
        <name>pyridoxal 5'-phosphate</name>
        <dbReference type="ChEBI" id="CHEBI:597326"/>
    </cofactor>
</comment>
<dbReference type="AlphaFoldDB" id="F4FZM1"/>
<evidence type="ECO:0000256" key="6">
    <source>
        <dbReference type="ARBA" id="ARBA00023102"/>
    </source>
</evidence>
<dbReference type="PANTHER" id="PTHR42885">
    <property type="entry name" value="HISTIDINOL-PHOSPHATE AMINOTRANSFERASE-RELATED"/>
    <property type="match status" value="1"/>
</dbReference>
<dbReference type="CDD" id="cd00609">
    <property type="entry name" value="AAT_like"/>
    <property type="match status" value="1"/>
</dbReference>
<dbReference type="NCBIfam" id="TIGR01141">
    <property type="entry name" value="hisC"/>
    <property type="match status" value="1"/>
</dbReference>
<evidence type="ECO:0000256" key="3">
    <source>
        <dbReference type="ARBA" id="ARBA00022605"/>
    </source>
</evidence>
<dbReference type="GO" id="GO:0004400">
    <property type="term" value="F:histidinol-phosphate transaminase activity"/>
    <property type="evidence" value="ECO:0007669"/>
    <property type="project" value="InterPro"/>
</dbReference>
<keyword evidence="4" id="KW-0808">Transferase</keyword>
<name>F4FZM1_METCR</name>
<evidence type="ECO:0000256" key="2">
    <source>
        <dbReference type="ARBA" id="ARBA00022576"/>
    </source>
</evidence>
<dbReference type="PANTHER" id="PTHR42885:SF2">
    <property type="entry name" value="HISTIDINOL-PHOSPHATE AMINOTRANSFERASE"/>
    <property type="match status" value="1"/>
</dbReference>
<accession>F4FZM1</accession>
<evidence type="ECO:0000256" key="8">
    <source>
        <dbReference type="RuleBase" id="RU003693"/>
    </source>
</evidence>
<dbReference type="InterPro" id="IPR001917">
    <property type="entry name" value="Aminotrans_II_pyridoxalP_BS"/>
</dbReference>
<dbReference type="GO" id="GO:0000105">
    <property type="term" value="P:L-histidine biosynthetic process"/>
    <property type="evidence" value="ECO:0007669"/>
    <property type="project" value="UniProtKB-KW"/>
</dbReference>
<sequence>MKEAKEYDFSDIKEGIRLHLNESPFSPPEFVINAVVKYLSQGNRYQHPDLTRRMKELAAEYNKVEPDEIFPTPGGDGAIRSVFLNLTLTGDKVVLNYPSYSMYSVYSSFKGLKEKRVPLKEGQDWWKEDWENILTEARDARIVAIDDPNNPTGSPMLKGDEGKVRELVESTKGIVLIDEAYFEFSKYTVSKLVSRYPNLVVVRTLSKAFSLASFRIGYLIANKDLVKILEKGSTPFDISLPALIAGITALENPSYALRVADEISRNREELYQGLTRLGVKVYKSITNFLLFKHNEDLLEPLMRRGIAIRNPIKGFYRVSIGTKDQCKLFLEKLGEILEDSNSKQG</sequence>
<dbReference type="InterPro" id="IPR015424">
    <property type="entry name" value="PyrdxlP-dep_Trfase"/>
</dbReference>
<dbReference type="SUPFAM" id="SSF53383">
    <property type="entry name" value="PLP-dependent transferases"/>
    <property type="match status" value="1"/>
</dbReference>
<dbReference type="InterPro" id="IPR004839">
    <property type="entry name" value="Aminotransferase_I/II_large"/>
</dbReference>
<keyword evidence="3" id="KW-0028">Amino-acid biosynthesis</keyword>
<keyword evidence="11" id="KW-1185">Reference proteome</keyword>
<dbReference type="GeneID" id="10492536"/>
<evidence type="ECO:0000313" key="10">
    <source>
        <dbReference type="EMBL" id="AEB94450.1"/>
    </source>
</evidence>
<evidence type="ECO:0000256" key="1">
    <source>
        <dbReference type="ARBA" id="ARBA00001933"/>
    </source>
</evidence>
<dbReference type="eggNOG" id="arCOG04273">
    <property type="taxonomic scope" value="Archaea"/>
</dbReference>
<dbReference type="Pfam" id="PF00155">
    <property type="entry name" value="Aminotran_1_2"/>
    <property type="match status" value="1"/>
</dbReference>
<keyword evidence="2 10" id="KW-0032">Aminotransferase</keyword>
<dbReference type="STRING" id="1006006.Mcup_0342"/>
<dbReference type="HOGENOM" id="CLU_017584_3_1_2"/>
<keyword evidence="6" id="KW-0368">Histidine biosynthesis</keyword>
<organism evidence="10 11">
    <name type="scientific">Metallosphaera cuprina (strain Ar-4)</name>
    <dbReference type="NCBI Taxonomy" id="1006006"/>
    <lineage>
        <taxon>Archaea</taxon>
        <taxon>Thermoproteota</taxon>
        <taxon>Thermoprotei</taxon>
        <taxon>Sulfolobales</taxon>
        <taxon>Sulfolobaceae</taxon>
        <taxon>Metallosphaera</taxon>
    </lineage>
</organism>
<dbReference type="EMBL" id="CP002656">
    <property type="protein sequence ID" value="AEB94450.1"/>
    <property type="molecule type" value="Genomic_DNA"/>
</dbReference>
<feature type="domain" description="Aminotransferase class I/classII large" evidence="9">
    <location>
        <begin position="15"/>
        <end position="333"/>
    </location>
</feature>
<dbReference type="RefSeq" id="WP_013736948.1">
    <property type="nucleotide sequence ID" value="NC_015435.1"/>
</dbReference>
<evidence type="ECO:0000259" key="9">
    <source>
        <dbReference type="Pfam" id="PF00155"/>
    </source>
</evidence>
<dbReference type="KEGG" id="mcn:Mcup_0342"/>
<reference evidence="10 11" key="1">
    <citation type="journal article" date="2011" name="J. Bacteriol.">
        <title>Complete genome sequence of Metallosphaera cuprina, a metal sulfide-oxidizing archaeon from a hot spring.</title>
        <authorList>
            <person name="Liu L.J."/>
            <person name="You X.Y."/>
            <person name="Zheng H."/>
            <person name="Wang S."/>
            <person name="Jiang C.Y."/>
            <person name="Liu S.J."/>
        </authorList>
    </citation>
    <scope>NUCLEOTIDE SEQUENCE [LARGE SCALE GENOMIC DNA]</scope>
    <source>
        <strain evidence="10 11">Ar-4</strain>
    </source>
</reference>
<protein>
    <submittedName>
        <fullName evidence="10">Histidinol phosphate aminotransferase</fullName>
    </submittedName>
</protein>
<comment type="pathway">
    <text evidence="7">Amino-acid biosynthesis.</text>
</comment>
<dbReference type="PATRIC" id="fig|1006006.8.peg.343"/>
<gene>
    <name evidence="10" type="ordered locus">Mcup_0342</name>
</gene>
<keyword evidence="5 8" id="KW-0663">Pyridoxal phosphate</keyword>
<evidence type="ECO:0000256" key="4">
    <source>
        <dbReference type="ARBA" id="ARBA00022679"/>
    </source>
</evidence>
<dbReference type="InterPro" id="IPR015422">
    <property type="entry name" value="PyrdxlP-dep_Trfase_small"/>
</dbReference>
<proteinExistence type="inferred from homology"/>